<dbReference type="PROSITE" id="PS51257">
    <property type="entry name" value="PROKAR_LIPOPROTEIN"/>
    <property type="match status" value="1"/>
</dbReference>
<evidence type="ECO:0000256" key="1">
    <source>
        <dbReference type="SAM" id="MobiDB-lite"/>
    </source>
</evidence>
<evidence type="ECO:0000313" key="3">
    <source>
        <dbReference type="Proteomes" id="UP000275267"/>
    </source>
</evidence>
<keyword evidence="3" id="KW-1185">Reference proteome</keyword>
<dbReference type="EMBL" id="PQIB02000001">
    <property type="protein sequence ID" value="RLN40459.1"/>
    <property type="molecule type" value="Genomic_DNA"/>
</dbReference>
<organism evidence="2 3">
    <name type="scientific">Panicum miliaceum</name>
    <name type="common">Proso millet</name>
    <name type="synonym">Broomcorn millet</name>
    <dbReference type="NCBI Taxonomy" id="4540"/>
    <lineage>
        <taxon>Eukaryota</taxon>
        <taxon>Viridiplantae</taxon>
        <taxon>Streptophyta</taxon>
        <taxon>Embryophyta</taxon>
        <taxon>Tracheophyta</taxon>
        <taxon>Spermatophyta</taxon>
        <taxon>Magnoliopsida</taxon>
        <taxon>Liliopsida</taxon>
        <taxon>Poales</taxon>
        <taxon>Poaceae</taxon>
        <taxon>PACMAD clade</taxon>
        <taxon>Panicoideae</taxon>
        <taxon>Panicodae</taxon>
        <taxon>Paniceae</taxon>
        <taxon>Panicinae</taxon>
        <taxon>Panicum</taxon>
        <taxon>Panicum sect. Panicum</taxon>
    </lineage>
</organism>
<protein>
    <submittedName>
        <fullName evidence="2">Uncharacterized protein</fullName>
    </submittedName>
</protein>
<evidence type="ECO:0000313" key="2">
    <source>
        <dbReference type="EMBL" id="RLN40459.1"/>
    </source>
</evidence>
<feature type="compositionally biased region" description="Polar residues" evidence="1">
    <location>
        <begin position="28"/>
        <end position="37"/>
    </location>
</feature>
<name>A0A3L6TJL3_PANMI</name>
<proteinExistence type="predicted"/>
<dbReference type="AlphaFoldDB" id="A0A3L6TJL3"/>
<comment type="caution">
    <text evidence="2">The sequence shown here is derived from an EMBL/GenBank/DDBJ whole genome shotgun (WGS) entry which is preliminary data.</text>
</comment>
<dbReference type="Proteomes" id="UP000275267">
    <property type="component" value="Unassembled WGS sequence"/>
</dbReference>
<feature type="region of interest" description="Disordered" evidence="1">
    <location>
        <begin position="27"/>
        <end position="51"/>
    </location>
</feature>
<accession>A0A3L6TJL3</accession>
<feature type="region of interest" description="Disordered" evidence="1">
    <location>
        <begin position="89"/>
        <end position="112"/>
    </location>
</feature>
<reference evidence="3" key="1">
    <citation type="journal article" date="2019" name="Nat. Commun.">
        <title>The genome of broomcorn millet.</title>
        <authorList>
            <person name="Zou C."/>
            <person name="Miki D."/>
            <person name="Li D."/>
            <person name="Tang Q."/>
            <person name="Xiao L."/>
            <person name="Rajput S."/>
            <person name="Deng P."/>
            <person name="Jia W."/>
            <person name="Huang R."/>
            <person name="Zhang M."/>
            <person name="Sun Y."/>
            <person name="Hu J."/>
            <person name="Fu X."/>
            <person name="Schnable P.S."/>
            <person name="Li F."/>
            <person name="Zhang H."/>
            <person name="Feng B."/>
            <person name="Zhu X."/>
            <person name="Liu R."/>
            <person name="Schnable J.C."/>
            <person name="Zhu J.-K."/>
            <person name="Zhang H."/>
        </authorList>
    </citation>
    <scope>NUCLEOTIDE SEQUENCE [LARGE SCALE GENOMIC DNA]</scope>
</reference>
<sequence>MDRKASSRTNAGALPPPAAAAACFSAASMTATPSPQQGLWAPLLPPSDPDRAINARRALAPSEATELNAAGAPLARTILSRSSVQISIRPDIAATSSTSSKSTNKNKEVKNS</sequence>
<gene>
    <name evidence="2" type="ORF">C2845_PM01G27070</name>
</gene>